<dbReference type="GO" id="GO:0008324">
    <property type="term" value="F:monoatomic cation transmembrane transporter activity"/>
    <property type="evidence" value="ECO:0007669"/>
    <property type="project" value="InterPro"/>
</dbReference>
<dbReference type="PANTHER" id="PTHR34584:SF1">
    <property type="entry name" value="NA(+)_H(+) ANTIPORTER SUBUNIT E1"/>
    <property type="match status" value="1"/>
</dbReference>
<keyword evidence="7" id="KW-1185">Reference proteome</keyword>
<keyword evidence="2" id="KW-1003">Cell membrane</keyword>
<name>A0A9E7R3S3_9EURY</name>
<dbReference type="InterPro" id="IPR002758">
    <property type="entry name" value="Cation_antiport_E"/>
</dbReference>
<evidence type="ECO:0000256" key="5">
    <source>
        <dbReference type="ARBA" id="ARBA00023136"/>
    </source>
</evidence>
<dbReference type="Proteomes" id="UP001057580">
    <property type="component" value="Chromosome"/>
</dbReference>
<protein>
    <submittedName>
        <fullName evidence="6">Na+/H+ antiporter subunit E</fullName>
    </submittedName>
</protein>
<dbReference type="RefSeq" id="WP_260594038.1">
    <property type="nucleotide sequence ID" value="NZ_CP104003.1"/>
</dbReference>
<proteinExistence type="predicted"/>
<dbReference type="EMBL" id="CP104003">
    <property type="protein sequence ID" value="UWM54986.1"/>
    <property type="molecule type" value="Genomic_DNA"/>
</dbReference>
<evidence type="ECO:0000256" key="4">
    <source>
        <dbReference type="ARBA" id="ARBA00022989"/>
    </source>
</evidence>
<gene>
    <name evidence="6" type="ORF">N0B31_01600</name>
</gene>
<evidence type="ECO:0000313" key="6">
    <source>
        <dbReference type="EMBL" id="UWM54986.1"/>
    </source>
</evidence>
<keyword evidence="5" id="KW-0472">Membrane</keyword>
<keyword evidence="4" id="KW-1133">Transmembrane helix</keyword>
<keyword evidence="3" id="KW-0812">Transmembrane</keyword>
<sequence length="324" mass="34116">MSDLVVVVGERGRLRDYVRYAVREGRDAAQETTVTARFVVPVGRGGDTLPRPTAATLAERVEAIVGRESLGRLTVETVLHPTPGTDPEARLEALVGALPETPTRLLLSPAFEEFTPAAVSEALATRERADSVTVERAPVERRVLRPPLAFERSPGRLAATFGVSFAFYLALGDPTDPFDLATGVLAAAVVAALLSRVVLESTPTPASLGRVARAVLFLPYLLYAIVRANLAMAVVVLHPRLPIDPSVVRVPAPEGRVARALLANSITLTPGTLTVDVVDDELVVHALTAETRAELEAGGLARAVAFVTGEPAPTPTVPVGGETG</sequence>
<dbReference type="GO" id="GO:0005886">
    <property type="term" value="C:plasma membrane"/>
    <property type="evidence" value="ECO:0007669"/>
    <property type="project" value="UniProtKB-SubCell"/>
</dbReference>
<dbReference type="AlphaFoldDB" id="A0A9E7R3S3"/>
<evidence type="ECO:0000313" key="7">
    <source>
        <dbReference type="Proteomes" id="UP001057580"/>
    </source>
</evidence>
<evidence type="ECO:0000256" key="1">
    <source>
        <dbReference type="ARBA" id="ARBA00004651"/>
    </source>
</evidence>
<evidence type="ECO:0000256" key="3">
    <source>
        <dbReference type="ARBA" id="ARBA00022692"/>
    </source>
</evidence>
<evidence type="ECO:0000256" key="2">
    <source>
        <dbReference type="ARBA" id="ARBA00022475"/>
    </source>
</evidence>
<organism evidence="6 7">
    <name type="scientific">Salinirubellus salinus</name>
    <dbReference type="NCBI Taxonomy" id="1364945"/>
    <lineage>
        <taxon>Archaea</taxon>
        <taxon>Methanobacteriati</taxon>
        <taxon>Methanobacteriota</taxon>
        <taxon>Stenosarchaea group</taxon>
        <taxon>Halobacteria</taxon>
        <taxon>Halobacteriales</taxon>
        <taxon>Natronomonadaceae</taxon>
        <taxon>Salinirubellus</taxon>
    </lineage>
</organism>
<dbReference type="GeneID" id="74941076"/>
<accession>A0A9E7R3S3</accession>
<dbReference type="KEGG" id="ssai:N0B31_01600"/>
<dbReference type="Pfam" id="PF01899">
    <property type="entry name" value="MNHE"/>
    <property type="match status" value="1"/>
</dbReference>
<reference evidence="6" key="1">
    <citation type="submission" date="2022-09" db="EMBL/GenBank/DDBJ databases">
        <title>Diverse halophilic archaea isolated from saline environments.</title>
        <authorList>
            <person name="Cui H.-L."/>
        </authorList>
    </citation>
    <scope>NUCLEOTIDE SEQUENCE</scope>
    <source>
        <strain evidence="6">ZS-35-S2</strain>
    </source>
</reference>
<dbReference type="PANTHER" id="PTHR34584">
    <property type="entry name" value="NA(+)/H(+) ANTIPORTER SUBUNIT E1"/>
    <property type="match status" value="1"/>
</dbReference>
<comment type="subcellular location">
    <subcellularLocation>
        <location evidence="1">Cell membrane</location>
        <topology evidence="1">Multi-pass membrane protein</topology>
    </subcellularLocation>
</comment>